<organism evidence="1 2">
    <name type="scientific">Venturia nashicola</name>
    <dbReference type="NCBI Taxonomy" id="86259"/>
    <lineage>
        <taxon>Eukaryota</taxon>
        <taxon>Fungi</taxon>
        <taxon>Dikarya</taxon>
        <taxon>Ascomycota</taxon>
        <taxon>Pezizomycotina</taxon>
        <taxon>Dothideomycetes</taxon>
        <taxon>Pleosporomycetidae</taxon>
        <taxon>Venturiales</taxon>
        <taxon>Venturiaceae</taxon>
        <taxon>Venturia</taxon>
    </lineage>
</organism>
<evidence type="ECO:0000313" key="1">
    <source>
        <dbReference type="EMBL" id="TID19996.1"/>
    </source>
</evidence>
<name>A0A4Z1PDQ7_9PEZI</name>
<reference evidence="1 2" key="1">
    <citation type="submission" date="2019-04" db="EMBL/GenBank/DDBJ databases">
        <title>High contiguity whole genome sequence and gene annotation resource for two Venturia nashicola isolates.</title>
        <authorList>
            <person name="Prokchorchik M."/>
            <person name="Won K."/>
            <person name="Lee Y."/>
            <person name="Choi E.D."/>
            <person name="Segonzac C."/>
            <person name="Sohn K.H."/>
        </authorList>
    </citation>
    <scope>NUCLEOTIDE SEQUENCE [LARGE SCALE GENOMIC DNA]</scope>
    <source>
        <strain evidence="1 2">PRI2</strain>
    </source>
</reference>
<dbReference type="EMBL" id="SNSC02000011">
    <property type="protein sequence ID" value="TID19996.1"/>
    <property type="molecule type" value="Genomic_DNA"/>
</dbReference>
<comment type="caution">
    <text evidence="1">The sequence shown here is derived from an EMBL/GenBank/DDBJ whole genome shotgun (WGS) entry which is preliminary data.</text>
</comment>
<gene>
    <name evidence="1" type="ORF">E6O75_ATG07456</name>
</gene>
<evidence type="ECO:0000313" key="2">
    <source>
        <dbReference type="Proteomes" id="UP000298493"/>
    </source>
</evidence>
<proteinExistence type="predicted"/>
<protein>
    <submittedName>
        <fullName evidence="1">Uncharacterized protein</fullName>
    </submittedName>
</protein>
<keyword evidence="2" id="KW-1185">Reference proteome</keyword>
<sequence length="109" mass="11865">MKQLKGQRHFPGQNTFLPPLVAVVVRLHDVCGAMTGANVFEAGLLLDWVKTVSPRDGMGDQSLSSNEKIGDVVVADGGWSRDFLLFSGSRVAGPEWGIGPVLWMQLMRL</sequence>
<accession>A0A4Z1PDQ7</accession>
<dbReference type="AlphaFoldDB" id="A0A4Z1PDQ7"/>
<dbReference type="Proteomes" id="UP000298493">
    <property type="component" value="Unassembled WGS sequence"/>
</dbReference>